<keyword evidence="1" id="KW-0472">Membrane</keyword>
<reference evidence="3" key="1">
    <citation type="journal article" date="2019" name="Int. J. Syst. Evol. Microbiol.">
        <title>The Global Catalogue of Microorganisms (GCM) 10K type strain sequencing project: providing services to taxonomists for standard genome sequencing and annotation.</title>
        <authorList>
            <consortium name="The Broad Institute Genomics Platform"/>
            <consortium name="The Broad Institute Genome Sequencing Center for Infectious Disease"/>
            <person name="Wu L."/>
            <person name="Ma J."/>
        </authorList>
    </citation>
    <scope>NUCLEOTIDE SEQUENCE [LARGE SCALE GENOMIC DNA]</scope>
    <source>
        <strain evidence="3">CCUG 62114</strain>
    </source>
</reference>
<keyword evidence="3" id="KW-1185">Reference proteome</keyword>
<dbReference type="Proteomes" id="UP001596997">
    <property type="component" value="Unassembled WGS sequence"/>
</dbReference>
<accession>A0ABW3HZG1</accession>
<organism evidence="2 3">
    <name type="scientific">Pseudofulvibacter geojedonensis</name>
    <dbReference type="NCBI Taxonomy" id="1123758"/>
    <lineage>
        <taxon>Bacteria</taxon>
        <taxon>Pseudomonadati</taxon>
        <taxon>Bacteroidota</taxon>
        <taxon>Flavobacteriia</taxon>
        <taxon>Flavobacteriales</taxon>
        <taxon>Flavobacteriaceae</taxon>
        <taxon>Pseudofulvibacter</taxon>
    </lineage>
</organism>
<evidence type="ECO:0000313" key="3">
    <source>
        <dbReference type="Proteomes" id="UP001596997"/>
    </source>
</evidence>
<gene>
    <name evidence="2" type="ORF">ACFQ1O_01715</name>
</gene>
<dbReference type="EMBL" id="JBHTJM010000002">
    <property type="protein sequence ID" value="MFD0962717.1"/>
    <property type="molecule type" value="Genomic_DNA"/>
</dbReference>
<feature type="transmembrane region" description="Helical" evidence="1">
    <location>
        <begin position="12"/>
        <end position="29"/>
    </location>
</feature>
<evidence type="ECO:0008006" key="4">
    <source>
        <dbReference type="Google" id="ProtNLM"/>
    </source>
</evidence>
<dbReference type="RefSeq" id="WP_377712665.1">
    <property type="nucleotide sequence ID" value="NZ_JBHTJM010000002.1"/>
</dbReference>
<protein>
    <recommendedName>
        <fullName evidence="4">Chloroplast import component protein (Tic20)</fullName>
    </recommendedName>
</protein>
<evidence type="ECO:0000256" key="1">
    <source>
        <dbReference type="SAM" id="Phobius"/>
    </source>
</evidence>
<keyword evidence="1" id="KW-1133">Transmembrane helix</keyword>
<proteinExistence type="predicted"/>
<comment type="caution">
    <text evidence="2">The sequence shown here is derived from an EMBL/GenBank/DDBJ whole genome shotgun (WGS) entry which is preliminary data.</text>
</comment>
<name>A0ABW3HZG1_9FLAO</name>
<sequence>MSNNPEGKTAGIVAYLTLFGVIIAYFINFDDKKEFAFFHIRQSLGLWILFFLISTFIGYFDSWMISGAFYFSFAILWFYGFLGALNGKTTPVPLVGEKIQEIFKNIIGNQN</sequence>
<feature type="transmembrane region" description="Helical" evidence="1">
    <location>
        <begin position="36"/>
        <end position="57"/>
    </location>
</feature>
<keyword evidence="1" id="KW-0812">Transmembrane</keyword>
<evidence type="ECO:0000313" key="2">
    <source>
        <dbReference type="EMBL" id="MFD0962717.1"/>
    </source>
</evidence>
<feature type="transmembrane region" description="Helical" evidence="1">
    <location>
        <begin position="63"/>
        <end position="82"/>
    </location>
</feature>